<evidence type="ECO:0000313" key="2">
    <source>
        <dbReference type="Proteomes" id="UP000250321"/>
    </source>
</evidence>
<dbReference type="AlphaFoldDB" id="A0A314U8R2"/>
<gene>
    <name evidence="1" type="ORF">Pyn_33248</name>
</gene>
<evidence type="ECO:0000313" key="1">
    <source>
        <dbReference type="EMBL" id="PQM33785.1"/>
    </source>
</evidence>
<reference evidence="1 2" key="1">
    <citation type="submission" date="2018-02" db="EMBL/GenBank/DDBJ databases">
        <title>Draft genome of wild Prunus yedoensis var. nudiflora.</title>
        <authorList>
            <person name="Baek S."/>
            <person name="Kim J.-H."/>
            <person name="Choi K."/>
            <person name="Kim G.-B."/>
            <person name="Cho A."/>
            <person name="Jang H."/>
            <person name="Shin C.-H."/>
            <person name="Yu H.-J."/>
            <person name="Mun J.-H."/>
        </authorList>
    </citation>
    <scope>NUCLEOTIDE SEQUENCE [LARGE SCALE GENOMIC DNA]</scope>
    <source>
        <strain evidence="2">cv. Jeju island</strain>
        <tissue evidence="1">Leaf</tissue>
    </source>
</reference>
<organism evidence="1 2">
    <name type="scientific">Prunus yedoensis var. nudiflora</name>
    <dbReference type="NCBI Taxonomy" id="2094558"/>
    <lineage>
        <taxon>Eukaryota</taxon>
        <taxon>Viridiplantae</taxon>
        <taxon>Streptophyta</taxon>
        <taxon>Embryophyta</taxon>
        <taxon>Tracheophyta</taxon>
        <taxon>Spermatophyta</taxon>
        <taxon>Magnoliopsida</taxon>
        <taxon>eudicotyledons</taxon>
        <taxon>Gunneridae</taxon>
        <taxon>Pentapetalae</taxon>
        <taxon>rosids</taxon>
        <taxon>fabids</taxon>
        <taxon>Rosales</taxon>
        <taxon>Rosaceae</taxon>
        <taxon>Amygdaloideae</taxon>
        <taxon>Amygdaleae</taxon>
        <taxon>Prunus</taxon>
    </lineage>
</organism>
<accession>A0A314U8R2</accession>
<comment type="caution">
    <text evidence="1">The sequence shown here is derived from an EMBL/GenBank/DDBJ whole genome shotgun (WGS) entry which is preliminary data.</text>
</comment>
<protein>
    <submittedName>
        <fullName evidence="1">Uncharacterized protein</fullName>
    </submittedName>
</protein>
<dbReference type="Proteomes" id="UP000250321">
    <property type="component" value="Unassembled WGS sequence"/>
</dbReference>
<keyword evidence="2" id="KW-1185">Reference proteome</keyword>
<sequence>MKPDGWAGAIQAVLCCGRMELEDKTQSELWLVLAASFHGFFAVKSFQICWSVAVGFAKALRPNGNQDAADWDSGFLAAGVFGFL</sequence>
<proteinExistence type="predicted"/>
<dbReference type="EMBL" id="PJQY01003877">
    <property type="protein sequence ID" value="PQM33785.1"/>
    <property type="molecule type" value="Genomic_DNA"/>
</dbReference>
<name>A0A314U8R2_PRUYE</name>